<evidence type="ECO:0000256" key="5">
    <source>
        <dbReference type="ARBA" id="ARBA00038359"/>
    </source>
</evidence>
<evidence type="ECO:0000313" key="8">
    <source>
        <dbReference type="EMBL" id="PSN58972.1"/>
    </source>
</evidence>
<dbReference type="InterPro" id="IPR052337">
    <property type="entry name" value="SAT4-like"/>
</dbReference>
<feature type="transmembrane region" description="Helical" evidence="6">
    <location>
        <begin position="39"/>
        <end position="62"/>
    </location>
</feature>
<dbReference type="AlphaFoldDB" id="A0A2T2N0M7"/>
<dbReference type="Proteomes" id="UP000240883">
    <property type="component" value="Unassembled WGS sequence"/>
</dbReference>
<dbReference type="GO" id="GO:0016020">
    <property type="term" value="C:membrane"/>
    <property type="evidence" value="ECO:0007669"/>
    <property type="project" value="UniProtKB-SubCell"/>
</dbReference>
<gene>
    <name evidence="8" type="ORF">BS50DRAFT_580316</name>
</gene>
<reference evidence="8 9" key="1">
    <citation type="journal article" date="2018" name="Front. Microbiol.">
        <title>Genome-Wide Analysis of Corynespora cassiicola Leaf Fall Disease Putative Effectors.</title>
        <authorList>
            <person name="Lopez D."/>
            <person name="Ribeiro S."/>
            <person name="Label P."/>
            <person name="Fumanal B."/>
            <person name="Venisse J.S."/>
            <person name="Kohler A."/>
            <person name="de Oliveira R.R."/>
            <person name="Labutti K."/>
            <person name="Lipzen A."/>
            <person name="Lail K."/>
            <person name="Bauer D."/>
            <person name="Ohm R.A."/>
            <person name="Barry K.W."/>
            <person name="Spatafora J."/>
            <person name="Grigoriev I.V."/>
            <person name="Martin F.M."/>
            <person name="Pujade-Renaud V."/>
        </authorList>
    </citation>
    <scope>NUCLEOTIDE SEQUENCE [LARGE SCALE GENOMIC DNA]</scope>
    <source>
        <strain evidence="8 9">Philippines</strain>
    </source>
</reference>
<sequence length="337" mass="38072">MISKALFIAITWLFFALAAASSFARLVPKRRRYARDTCLSYFALFTLLASCTLNNIFASTYFHLSYHKEDRFRSCSSLSRLLWVSSTLNTTCLWLVKASLLASYHRFVDENASLKWVWYLVVSTTTFAYSSCVIAYPFPSDCIFGKASHDIVISHVAIWIFTVWDITSNMLLIAFPLTVFLTARISRRTKVSAALFSTLVLIVMALSIIRTATSHMINGFPKVFWLLLWGAVQSSVFLTISNCLAIPVGKSESHTRSFPRDLCLEHACGTTGLRHEESRSSVLYAHQWMDVPLSPTAESSWVAFGMTNAANRTIPNYPNLSRFSWTTETSHETSRSR</sequence>
<dbReference type="Pfam" id="PF20684">
    <property type="entry name" value="Fung_rhodopsin"/>
    <property type="match status" value="1"/>
</dbReference>
<keyword evidence="3 6" id="KW-1133">Transmembrane helix</keyword>
<name>A0A2T2N0M7_CORCC</name>
<feature type="domain" description="Rhodopsin" evidence="7">
    <location>
        <begin position="25"/>
        <end position="244"/>
    </location>
</feature>
<comment type="similarity">
    <text evidence="5">Belongs to the SAT4 family.</text>
</comment>
<dbReference type="STRING" id="1448308.A0A2T2N0M7"/>
<evidence type="ECO:0000256" key="4">
    <source>
        <dbReference type="ARBA" id="ARBA00023136"/>
    </source>
</evidence>
<feature type="transmembrane region" description="Helical" evidence="6">
    <location>
        <begin position="156"/>
        <end position="181"/>
    </location>
</feature>
<comment type="subcellular location">
    <subcellularLocation>
        <location evidence="1">Membrane</location>
        <topology evidence="1">Multi-pass membrane protein</topology>
    </subcellularLocation>
</comment>
<keyword evidence="2 6" id="KW-0812">Transmembrane</keyword>
<feature type="transmembrane region" description="Helical" evidence="6">
    <location>
        <begin position="116"/>
        <end position="136"/>
    </location>
</feature>
<accession>A0A2T2N0M7</accession>
<dbReference type="PANTHER" id="PTHR33048:SF47">
    <property type="entry name" value="INTEGRAL MEMBRANE PROTEIN-RELATED"/>
    <property type="match status" value="1"/>
</dbReference>
<dbReference type="EMBL" id="KZ678174">
    <property type="protein sequence ID" value="PSN58972.1"/>
    <property type="molecule type" value="Genomic_DNA"/>
</dbReference>
<dbReference type="InterPro" id="IPR049326">
    <property type="entry name" value="Rhodopsin_dom_fungi"/>
</dbReference>
<protein>
    <recommendedName>
        <fullName evidence="7">Rhodopsin domain-containing protein</fullName>
    </recommendedName>
</protein>
<feature type="transmembrane region" description="Helical" evidence="6">
    <location>
        <begin position="6"/>
        <end position="27"/>
    </location>
</feature>
<evidence type="ECO:0000259" key="7">
    <source>
        <dbReference type="Pfam" id="PF20684"/>
    </source>
</evidence>
<evidence type="ECO:0000256" key="3">
    <source>
        <dbReference type="ARBA" id="ARBA00022989"/>
    </source>
</evidence>
<evidence type="ECO:0000256" key="1">
    <source>
        <dbReference type="ARBA" id="ARBA00004141"/>
    </source>
</evidence>
<feature type="transmembrane region" description="Helical" evidence="6">
    <location>
        <begin position="193"/>
        <end position="212"/>
    </location>
</feature>
<evidence type="ECO:0000256" key="6">
    <source>
        <dbReference type="SAM" id="Phobius"/>
    </source>
</evidence>
<proteinExistence type="inferred from homology"/>
<keyword evidence="4 6" id="KW-0472">Membrane</keyword>
<evidence type="ECO:0000313" key="9">
    <source>
        <dbReference type="Proteomes" id="UP000240883"/>
    </source>
</evidence>
<dbReference type="PANTHER" id="PTHR33048">
    <property type="entry name" value="PTH11-LIKE INTEGRAL MEMBRANE PROTEIN (AFU_ORTHOLOGUE AFUA_5G11245)"/>
    <property type="match status" value="1"/>
</dbReference>
<feature type="transmembrane region" description="Helical" evidence="6">
    <location>
        <begin position="82"/>
        <end position="104"/>
    </location>
</feature>
<organism evidence="8 9">
    <name type="scientific">Corynespora cassiicola Philippines</name>
    <dbReference type="NCBI Taxonomy" id="1448308"/>
    <lineage>
        <taxon>Eukaryota</taxon>
        <taxon>Fungi</taxon>
        <taxon>Dikarya</taxon>
        <taxon>Ascomycota</taxon>
        <taxon>Pezizomycotina</taxon>
        <taxon>Dothideomycetes</taxon>
        <taxon>Pleosporomycetidae</taxon>
        <taxon>Pleosporales</taxon>
        <taxon>Corynesporascaceae</taxon>
        <taxon>Corynespora</taxon>
    </lineage>
</organism>
<evidence type="ECO:0000256" key="2">
    <source>
        <dbReference type="ARBA" id="ARBA00022692"/>
    </source>
</evidence>
<keyword evidence="9" id="KW-1185">Reference proteome</keyword>
<dbReference type="OrthoDB" id="444631at2759"/>
<feature type="transmembrane region" description="Helical" evidence="6">
    <location>
        <begin position="224"/>
        <end position="248"/>
    </location>
</feature>